<feature type="compositionally biased region" description="Basic and acidic residues" evidence="2">
    <location>
        <begin position="71"/>
        <end position="85"/>
    </location>
</feature>
<sequence length="185" mass="20974">MSEYSVSSSVKASVDSEVEQHEGEPEVNLKTQRKAKPKRKPVRGKFVQSPDEESIGKVQLAQSGDTTTQACDKRKVTIKENDRSLDQNPSPAYVWRRKWPPRPPSPMPKHGCIKSKKPPQNRKKPPPLKRRVMSKKAPKRRTTKPKKAKKAKKSKPTAEAAKKKVLRRNSICKVTKAPKAKPRRN</sequence>
<dbReference type="GO" id="GO:0000786">
    <property type="term" value="C:nucleosome"/>
    <property type="evidence" value="ECO:0007669"/>
    <property type="project" value="InterPro"/>
</dbReference>
<name>A0A6J2U222_DROLE</name>
<reference evidence="4" key="1">
    <citation type="submission" date="2025-08" db="UniProtKB">
        <authorList>
            <consortium name="RefSeq"/>
        </authorList>
    </citation>
    <scope>IDENTIFICATION</scope>
    <source>
        <strain evidence="4">11010-0011.00</strain>
        <tissue evidence="4">Whole body</tissue>
    </source>
</reference>
<dbReference type="RefSeq" id="XP_030381940.1">
    <property type="nucleotide sequence ID" value="XM_030526080.1"/>
</dbReference>
<evidence type="ECO:0000256" key="1">
    <source>
        <dbReference type="ARBA" id="ARBA00023242"/>
    </source>
</evidence>
<feature type="compositionally biased region" description="Basic residues" evidence="2">
    <location>
        <begin position="111"/>
        <end position="155"/>
    </location>
</feature>
<dbReference type="AlphaFoldDB" id="A0A6J2U222"/>
<keyword evidence="3" id="KW-1185">Reference proteome</keyword>
<feature type="compositionally biased region" description="Basic residues" evidence="2">
    <location>
        <begin position="176"/>
        <end position="185"/>
    </location>
</feature>
<evidence type="ECO:0000256" key="2">
    <source>
        <dbReference type="SAM" id="MobiDB-lite"/>
    </source>
</evidence>
<dbReference type="InterPro" id="IPR005819">
    <property type="entry name" value="H1/H5"/>
</dbReference>
<feature type="compositionally biased region" description="Basic residues" evidence="2">
    <location>
        <begin position="31"/>
        <end position="43"/>
    </location>
</feature>
<proteinExistence type="predicted"/>
<evidence type="ECO:0000313" key="4">
    <source>
        <dbReference type="RefSeq" id="XP_030381940.1"/>
    </source>
</evidence>
<feature type="compositionally biased region" description="Low complexity" evidence="2">
    <location>
        <begin position="1"/>
        <end position="15"/>
    </location>
</feature>
<organism evidence="3 4">
    <name type="scientific">Drosophila lebanonensis</name>
    <name type="common">Fruit fly</name>
    <name type="synonym">Scaptodrosophila lebanonensis</name>
    <dbReference type="NCBI Taxonomy" id="7225"/>
    <lineage>
        <taxon>Eukaryota</taxon>
        <taxon>Metazoa</taxon>
        <taxon>Ecdysozoa</taxon>
        <taxon>Arthropoda</taxon>
        <taxon>Hexapoda</taxon>
        <taxon>Insecta</taxon>
        <taxon>Pterygota</taxon>
        <taxon>Neoptera</taxon>
        <taxon>Endopterygota</taxon>
        <taxon>Diptera</taxon>
        <taxon>Brachycera</taxon>
        <taxon>Muscomorpha</taxon>
        <taxon>Ephydroidea</taxon>
        <taxon>Drosophilidae</taxon>
        <taxon>Scaptodrosophila</taxon>
    </lineage>
</organism>
<dbReference type="GO" id="GO:0030527">
    <property type="term" value="F:structural constituent of chromatin"/>
    <property type="evidence" value="ECO:0007669"/>
    <property type="project" value="InterPro"/>
</dbReference>
<dbReference type="GeneID" id="115629588"/>
<keyword evidence="1" id="KW-0539">Nucleus</keyword>
<feature type="compositionally biased region" description="Polar residues" evidence="2">
    <location>
        <begin position="60"/>
        <end position="70"/>
    </location>
</feature>
<dbReference type="PRINTS" id="PR00624">
    <property type="entry name" value="HISTONEH5"/>
</dbReference>
<dbReference type="GO" id="GO:0003677">
    <property type="term" value="F:DNA binding"/>
    <property type="evidence" value="ECO:0007669"/>
    <property type="project" value="InterPro"/>
</dbReference>
<evidence type="ECO:0000313" key="3">
    <source>
        <dbReference type="Proteomes" id="UP000504634"/>
    </source>
</evidence>
<accession>A0A6J2U222</accession>
<gene>
    <name evidence="4" type="primary">LOC115629588</name>
</gene>
<dbReference type="GO" id="GO:0006334">
    <property type="term" value="P:nucleosome assembly"/>
    <property type="evidence" value="ECO:0007669"/>
    <property type="project" value="InterPro"/>
</dbReference>
<protein>
    <submittedName>
        <fullName evidence="4">Histone H1.0-B-like</fullName>
    </submittedName>
</protein>
<dbReference type="Proteomes" id="UP000504634">
    <property type="component" value="Unplaced"/>
</dbReference>
<feature type="region of interest" description="Disordered" evidence="2">
    <location>
        <begin position="1"/>
        <end position="185"/>
    </location>
</feature>